<dbReference type="GO" id="GO:0004844">
    <property type="term" value="F:uracil DNA N-glycosylase activity"/>
    <property type="evidence" value="ECO:0007669"/>
    <property type="project" value="UniProtKB-UniRule"/>
</dbReference>
<dbReference type="PANTHER" id="PTHR11264">
    <property type="entry name" value="URACIL-DNA GLYCOSYLASE"/>
    <property type="match status" value="1"/>
</dbReference>
<name>A0AA95HM77_9GAMM</name>
<accession>A0AA95HM77</accession>
<dbReference type="GO" id="GO:0005737">
    <property type="term" value="C:cytoplasm"/>
    <property type="evidence" value="ECO:0007669"/>
    <property type="project" value="UniProtKB-SubCell"/>
</dbReference>
<comment type="similarity">
    <text evidence="3 9">Belongs to the uracil-DNA glycosylase (UDG) superfamily. UNG family.</text>
</comment>
<keyword evidence="11" id="KW-0326">Glycosidase</keyword>
<dbReference type="NCBIfam" id="NF003591">
    <property type="entry name" value="PRK05254.1-4"/>
    <property type="match status" value="1"/>
</dbReference>
<evidence type="ECO:0000256" key="6">
    <source>
        <dbReference type="ARBA" id="ARBA00022763"/>
    </source>
</evidence>
<evidence type="ECO:0000256" key="2">
    <source>
        <dbReference type="ARBA" id="ARBA00002631"/>
    </source>
</evidence>
<evidence type="ECO:0000256" key="3">
    <source>
        <dbReference type="ARBA" id="ARBA00008184"/>
    </source>
</evidence>
<comment type="catalytic activity">
    <reaction evidence="1 9">
        <text>Hydrolyzes single-stranded DNA or mismatched double-stranded DNA and polynucleotides, releasing free uracil.</text>
        <dbReference type="EC" id="3.2.2.27"/>
    </reaction>
</comment>
<dbReference type="InterPro" id="IPR036895">
    <property type="entry name" value="Uracil-DNA_glycosylase-like_sf"/>
</dbReference>
<dbReference type="Proteomes" id="UP001301326">
    <property type="component" value="Chromosome"/>
</dbReference>
<dbReference type="InterPro" id="IPR005122">
    <property type="entry name" value="Uracil-DNA_glycosylase-like"/>
</dbReference>
<evidence type="ECO:0000313" key="11">
    <source>
        <dbReference type="EMBL" id="WGZ96444.1"/>
    </source>
</evidence>
<dbReference type="NCBIfam" id="NF003592">
    <property type="entry name" value="PRK05254.1-5"/>
    <property type="match status" value="1"/>
</dbReference>
<dbReference type="EC" id="3.2.2.27" evidence="4 9"/>
<protein>
    <recommendedName>
        <fullName evidence="5 9">Uracil-DNA glycosylase</fullName>
        <shortName evidence="9">UDG</shortName>
        <ecNumber evidence="4 9">3.2.2.27</ecNumber>
    </recommendedName>
</protein>
<evidence type="ECO:0000256" key="9">
    <source>
        <dbReference type="HAMAP-Rule" id="MF_00148"/>
    </source>
</evidence>
<dbReference type="SUPFAM" id="SSF52141">
    <property type="entry name" value="Uracil-DNA glycosylase-like"/>
    <property type="match status" value="1"/>
</dbReference>
<comment type="subcellular location">
    <subcellularLocation>
        <location evidence="9">Cytoplasm</location>
    </subcellularLocation>
</comment>
<evidence type="ECO:0000256" key="8">
    <source>
        <dbReference type="ARBA" id="ARBA00023204"/>
    </source>
</evidence>
<dbReference type="NCBIfam" id="TIGR00628">
    <property type="entry name" value="ung"/>
    <property type="match status" value="1"/>
</dbReference>
<dbReference type="AlphaFoldDB" id="A0AA95HM77"/>
<dbReference type="Gene3D" id="3.40.470.10">
    <property type="entry name" value="Uracil-DNA glycosylase-like domain"/>
    <property type="match status" value="1"/>
</dbReference>
<dbReference type="GO" id="GO:0097510">
    <property type="term" value="P:base-excision repair, AP site formation via deaminated base removal"/>
    <property type="evidence" value="ECO:0007669"/>
    <property type="project" value="TreeGrafter"/>
</dbReference>
<evidence type="ECO:0000256" key="5">
    <source>
        <dbReference type="ARBA" id="ARBA00018429"/>
    </source>
</evidence>
<dbReference type="PANTHER" id="PTHR11264:SF0">
    <property type="entry name" value="URACIL-DNA GLYCOSYLASE"/>
    <property type="match status" value="1"/>
</dbReference>
<comment type="function">
    <text evidence="2 9">Excises uracil residues from the DNA which can arise as a result of misincorporation of dUMP residues by DNA polymerase or due to deamination of cytosine.</text>
</comment>
<evidence type="ECO:0000256" key="1">
    <source>
        <dbReference type="ARBA" id="ARBA00001400"/>
    </source>
</evidence>
<organism evidence="11">
    <name type="scientific">Candidatus Thiothrix putei</name>
    <dbReference type="NCBI Taxonomy" id="3080811"/>
    <lineage>
        <taxon>Bacteria</taxon>
        <taxon>Pseudomonadati</taxon>
        <taxon>Pseudomonadota</taxon>
        <taxon>Gammaproteobacteria</taxon>
        <taxon>Thiotrichales</taxon>
        <taxon>Thiotrichaceae</taxon>
        <taxon>Thiothrix</taxon>
    </lineage>
</organism>
<dbReference type="EMBL" id="CP124756">
    <property type="protein sequence ID" value="WGZ96444.1"/>
    <property type="molecule type" value="Genomic_DNA"/>
</dbReference>
<evidence type="ECO:0000259" key="10">
    <source>
        <dbReference type="SMART" id="SM00986"/>
    </source>
</evidence>
<dbReference type="SMART" id="SM00987">
    <property type="entry name" value="UreE_C"/>
    <property type="match status" value="1"/>
</dbReference>
<dbReference type="NCBIfam" id="NF003589">
    <property type="entry name" value="PRK05254.1-2"/>
    <property type="match status" value="1"/>
</dbReference>
<dbReference type="NCBIfam" id="NF003588">
    <property type="entry name" value="PRK05254.1-1"/>
    <property type="match status" value="1"/>
</dbReference>
<dbReference type="FunFam" id="3.40.470.10:FF:000001">
    <property type="entry name" value="Uracil-DNA glycosylase"/>
    <property type="match status" value="1"/>
</dbReference>
<keyword evidence="6 9" id="KW-0227">DNA damage</keyword>
<feature type="active site" description="Proton acceptor" evidence="9">
    <location>
        <position position="67"/>
    </location>
</feature>
<evidence type="ECO:0000256" key="7">
    <source>
        <dbReference type="ARBA" id="ARBA00022801"/>
    </source>
</evidence>
<keyword evidence="8 9" id="KW-0234">DNA repair</keyword>
<dbReference type="CDD" id="cd10027">
    <property type="entry name" value="UDG-F1-like"/>
    <property type="match status" value="1"/>
</dbReference>
<dbReference type="InterPro" id="IPR002043">
    <property type="entry name" value="UDG_fam1"/>
</dbReference>
<feature type="domain" description="Uracil-DNA glycosylase-like" evidence="10">
    <location>
        <begin position="52"/>
        <end position="213"/>
    </location>
</feature>
<keyword evidence="9" id="KW-0963">Cytoplasm</keyword>
<reference evidence="11" key="1">
    <citation type="journal article" date="2023" name="Int. J. Mol. Sci.">
        <title>Metagenomics Revealed a New Genus 'Candidatus Thiocaldithrix dubininis' gen. nov., sp. nov. and a New Species 'Candidatus Thiothrix putei' sp. nov. in the Family Thiotrichaceae, Some Members of Which Have Traits of Both Na+- and H+-Motive Energetics.</title>
        <authorList>
            <person name="Ravin N.V."/>
            <person name="Muntyan M.S."/>
            <person name="Smolyakov D.D."/>
            <person name="Rudenko T.S."/>
            <person name="Beletsky A.V."/>
            <person name="Mardanov A.V."/>
            <person name="Grabovich M.Y."/>
        </authorList>
    </citation>
    <scope>NUCLEOTIDE SEQUENCE</scope>
    <source>
        <strain evidence="11">GKL-02</strain>
    </source>
</reference>
<dbReference type="SMART" id="SM00986">
    <property type="entry name" value="UDG"/>
    <property type="match status" value="1"/>
</dbReference>
<dbReference type="Pfam" id="PF03167">
    <property type="entry name" value="UDG"/>
    <property type="match status" value="1"/>
</dbReference>
<keyword evidence="7 9" id="KW-0378">Hydrolase</keyword>
<reference evidence="11" key="2">
    <citation type="submission" date="2023-04" db="EMBL/GenBank/DDBJ databases">
        <authorList>
            <person name="Beletskiy A.V."/>
            <person name="Mardanov A.V."/>
            <person name="Ravin N.V."/>
        </authorList>
    </citation>
    <scope>NUCLEOTIDE SEQUENCE</scope>
    <source>
        <strain evidence="11">GKL-02</strain>
    </source>
</reference>
<evidence type="ECO:0000256" key="4">
    <source>
        <dbReference type="ARBA" id="ARBA00012030"/>
    </source>
</evidence>
<dbReference type="HAMAP" id="MF_00148">
    <property type="entry name" value="UDG"/>
    <property type="match status" value="1"/>
</dbReference>
<sequence length="228" mass="24832">MQNTTLSPSWQTAIGAEFTKPYLLTLSHFLQTEATAGKHILPPPEQRFNALQSTSLDQVNVVILGQDPYPTPGHAHGLAFSVQPDVAPLPRSLLNINRELQDDLGINNSHTGCLQAWAAQGVLLLNTVLTVEAGNAGSHQKRGWETFTDTVIQAVSVQAQPVVFILWGNHAQKKTELIDTTRHCIIASAHPSPLSARRGFFGSKPFSRANAFLQANGRTPVNWSLPHP</sequence>
<proteinExistence type="inferred from homology"/>
<gene>
    <name evidence="9 11" type="primary">ung</name>
    <name evidence="11" type="ORF">QJT81_02890</name>
</gene>
<dbReference type="KEGG" id="tput:QJT81_02890"/>